<dbReference type="Pfam" id="PF11391">
    <property type="entry name" value="DUF2798"/>
    <property type="match status" value="1"/>
</dbReference>
<protein>
    <submittedName>
        <fullName evidence="2">DUF2798 domain-containing protein</fullName>
    </submittedName>
</protein>
<dbReference type="InterPro" id="IPR021529">
    <property type="entry name" value="DUF2798"/>
</dbReference>
<gene>
    <name evidence="2" type="ORF">K4G57_06775</name>
</gene>
<sequence>MFPRKFYRLVFAFLMSVFMSFIMSGIITFLNLGFQADFFEQWLLEAFPKAWVVAFPIVFFLAPCVAKLTEFLMRE</sequence>
<proteinExistence type="predicted"/>
<keyword evidence="3" id="KW-1185">Reference proteome</keyword>
<comment type="caution">
    <text evidence="2">The sequence shown here is derived from an EMBL/GenBank/DDBJ whole genome shotgun (WGS) entry which is preliminary data.</text>
</comment>
<keyword evidence="1" id="KW-0472">Membrane</keyword>
<evidence type="ECO:0000256" key="1">
    <source>
        <dbReference type="SAM" id="Phobius"/>
    </source>
</evidence>
<keyword evidence="1" id="KW-0812">Transmembrane</keyword>
<feature type="transmembrane region" description="Helical" evidence="1">
    <location>
        <begin position="50"/>
        <end position="69"/>
    </location>
</feature>
<organism evidence="2 3">
    <name type="scientific">Helicobacter turcicus</name>
    <dbReference type="NCBI Taxonomy" id="2867412"/>
    <lineage>
        <taxon>Bacteria</taxon>
        <taxon>Pseudomonadati</taxon>
        <taxon>Campylobacterota</taxon>
        <taxon>Epsilonproteobacteria</taxon>
        <taxon>Campylobacterales</taxon>
        <taxon>Helicobacteraceae</taxon>
        <taxon>Helicobacter</taxon>
    </lineage>
</organism>
<feature type="transmembrane region" description="Helical" evidence="1">
    <location>
        <begin position="7"/>
        <end position="30"/>
    </location>
</feature>
<name>A0ABS7JP69_9HELI</name>
<dbReference type="Proteomes" id="UP000700059">
    <property type="component" value="Unassembled WGS sequence"/>
</dbReference>
<evidence type="ECO:0000313" key="2">
    <source>
        <dbReference type="EMBL" id="MBX7491164.1"/>
    </source>
</evidence>
<reference evidence="2 3" key="1">
    <citation type="submission" date="2021-08" db="EMBL/GenBank/DDBJ databases">
        <title>Helicobacter spp. isolated from feces of Anatolian Ground Squirrel (Spermophilus xanthoprymnus) in Turkey.</title>
        <authorList>
            <person name="Aydin F."/>
            <person name="Abay S."/>
            <person name="Kayman T."/>
            <person name="Karakaya E."/>
            <person name="Saticioglu I.B."/>
        </authorList>
    </citation>
    <scope>NUCLEOTIDE SEQUENCE [LARGE SCALE GENOMIC DNA]</scope>
    <source>
        <strain evidence="2 3">Faydin-H70</strain>
    </source>
</reference>
<keyword evidence="1" id="KW-1133">Transmembrane helix</keyword>
<dbReference type="RefSeq" id="WP_221532431.1">
    <property type="nucleotide sequence ID" value="NZ_JAIGYP010000009.1"/>
</dbReference>
<accession>A0ABS7JP69</accession>
<evidence type="ECO:0000313" key="3">
    <source>
        <dbReference type="Proteomes" id="UP000700059"/>
    </source>
</evidence>
<dbReference type="EMBL" id="JAIGYQ010000009">
    <property type="protein sequence ID" value="MBX7491164.1"/>
    <property type="molecule type" value="Genomic_DNA"/>
</dbReference>